<organism evidence="3 4">
    <name type="scientific">Paenibacillus rhizophilus</name>
    <dbReference type="NCBI Taxonomy" id="1850366"/>
    <lineage>
        <taxon>Bacteria</taxon>
        <taxon>Bacillati</taxon>
        <taxon>Bacillota</taxon>
        <taxon>Bacilli</taxon>
        <taxon>Bacillales</taxon>
        <taxon>Paenibacillaceae</taxon>
        <taxon>Paenibacillus</taxon>
    </lineage>
</organism>
<dbReference type="PANTHER" id="PTHR43681">
    <property type="entry name" value="TRANSMEMBRANE GTPASE FZO"/>
    <property type="match status" value="1"/>
</dbReference>
<dbReference type="InterPro" id="IPR027417">
    <property type="entry name" value="P-loop_NTPase"/>
</dbReference>
<dbReference type="PANTHER" id="PTHR43681:SF1">
    <property type="entry name" value="SARCALUMENIN"/>
    <property type="match status" value="1"/>
</dbReference>
<accession>A0A3N9PBS1</accession>
<protein>
    <recommendedName>
        <fullName evidence="2">Dynamin N-terminal domain-containing protein</fullName>
    </recommendedName>
</protein>
<dbReference type="SUPFAM" id="SSF52540">
    <property type="entry name" value="P-loop containing nucleoside triphosphate hydrolases"/>
    <property type="match status" value="1"/>
</dbReference>
<evidence type="ECO:0000313" key="3">
    <source>
        <dbReference type="EMBL" id="RQW13691.1"/>
    </source>
</evidence>
<evidence type="ECO:0000256" key="1">
    <source>
        <dbReference type="SAM" id="Phobius"/>
    </source>
</evidence>
<keyword evidence="1" id="KW-0812">Transmembrane</keyword>
<dbReference type="AlphaFoldDB" id="A0A3N9PBS1"/>
<keyword evidence="4" id="KW-1185">Reference proteome</keyword>
<feature type="transmembrane region" description="Helical" evidence="1">
    <location>
        <begin position="469"/>
        <end position="497"/>
    </location>
</feature>
<keyword evidence="1" id="KW-0472">Membrane</keyword>
<evidence type="ECO:0000313" key="4">
    <source>
        <dbReference type="Proteomes" id="UP000282529"/>
    </source>
</evidence>
<sequence>MIRQQQSGGESVSAAWTKEKLADRSVELINKASSLLTESAGLDALAELRQDLREDCNSVVVVGEFKHGKSTFINALLGREIMPADVAPTTATINTVIYDSNERVEVLNNDGSTETYPLTAGILDRYTASAEFDPGTIQFLRIYCNAPFMNKDVMLVDTPGVGDLNKHRAEITYRFIPRADVLIFMLDMTAPFRRSEQEFIEQHLLNKGTDHILYVANFADRIDEGEMDSVIQRLERRLAAMTGHTGRVLPISAKEALLGTLRQDEELLNQSGLRSVELAIREIAGTSGKAENKLRNYLKRYGNALRLLHAEASAACEMTGKDIETLLGETQRVEAFLSRREMWESQIADYLSEQEEEIAYMAVKSFDYFAERLRKDIGQRIQHFQGGDIKILAESQLPLHIGLQFSQWTDQYAGSLHTLFYRLEQEVGQGLMNVFEQSVNIKAYKEDRLELNAEGAILMQRTVSAPVKAGLLVGGVGAAALLVGAPFIIPVVGMAGLPFISQKLAEKQLERAKPELLAAAEIHLNSLFDESRALLRNYVKESVNVIGTQTIREFSRLVEGAKASLEMEITVKKETAVSKQVRRDELLGLVDLISSNDSQVREGEVTNGQLQRS</sequence>
<dbReference type="OrthoDB" id="5477114at2"/>
<evidence type="ECO:0000259" key="2">
    <source>
        <dbReference type="Pfam" id="PF00350"/>
    </source>
</evidence>
<proteinExistence type="predicted"/>
<keyword evidence="1" id="KW-1133">Transmembrane helix</keyword>
<dbReference type="Proteomes" id="UP000282529">
    <property type="component" value="Unassembled WGS sequence"/>
</dbReference>
<dbReference type="InterPro" id="IPR045063">
    <property type="entry name" value="Dynamin_N"/>
</dbReference>
<dbReference type="CDD" id="cd09912">
    <property type="entry name" value="DLP_2"/>
    <property type="match status" value="1"/>
</dbReference>
<name>A0A3N9PBS1_9BACL</name>
<dbReference type="Pfam" id="PF00350">
    <property type="entry name" value="Dynamin_N"/>
    <property type="match status" value="1"/>
</dbReference>
<gene>
    <name evidence="3" type="ORF">EH198_04640</name>
</gene>
<dbReference type="InterPro" id="IPR051943">
    <property type="entry name" value="TRAFAC_Dynamin-like_GTPase"/>
</dbReference>
<dbReference type="EMBL" id="RQPI01000001">
    <property type="protein sequence ID" value="RQW13691.1"/>
    <property type="molecule type" value="Genomic_DNA"/>
</dbReference>
<dbReference type="Gene3D" id="3.40.50.300">
    <property type="entry name" value="P-loop containing nucleotide triphosphate hydrolases"/>
    <property type="match status" value="1"/>
</dbReference>
<reference evidence="3 4" key="1">
    <citation type="submission" date="2018-11" db="EMBL/GenBank/DDBJ databases">
        <title>Genome sequence of strain 7197.</title>
        <authorList>
            <person name="Gao J."/>
            <person name="Sun J."/>
        </authorList>
    </citation>
    <scope>NUCLEOTIDE SEQUENCE [LARGE SCALE GENOMIC DNA]</scope>
    <source>
        <strain evidence="3 4">7197</strain>
    </source>
</reference>
<feature type="domain" description="Dynamin N-terminal" evidence="2">
    <location>
        <begin position="59"/>
        <end position="212"/>
    </location>
</feature>
<comment type="caution">
    <text evidence="3">The sequence shown here is derived from an EMBL/GenBank/DDBJ whole genome shotgun (WGS) entry which is preliminary data.</text>
</comment>